<reference evidence="2" key="1">
    <citation type="submission" date="2022-02" db="EMBL/GenBank/DDBJ databases">
        <authorList>
            <person name="King R."/>
        </authorList>
    </citation>
    <scope>NUCLEOTIDE SEQUENCE</scope>
</reference>
<organism evidence="2 3">
    <name type="scientific">Aphis gossypii</name>
    <name type="common">Cotton aphid</name>
    <dbReference type="NCBI Taxonomy" id="80765"/>
    <lineage>
        <taxon>Eukaryota</taxon>
        <taxon>Metazoa</taxon>
        <taxon>Ecdysozoa</taxon>
        <taxon>Arthropoda</taxon>
        <taxon>Hexapoda</taxon>
        <taxon>Insecta</taxon>
        <taxon>Pterygota</taxon>
        <taxon>Neoptera</taxon>
        <taxon>Paraneoptera</taxon>
        <taxon>Hemiptera</taxon>
        <taxon>Sternorrhyncha</taxon>
        <taxon>Aphidomorpha</taxon>
        <taxon>Aphidoidea</taxon>
        <taxon>Aphididae</taxon>
        <taxon>Aphidini</taxon>
        <taxon>Aphis</taxon>
        <taxon>Aphis</taxon>
    </lineage>
</organism>
<evidence type="ECO:0000259" key="1">
    <source>
        <dbReference type="Pfam" id="PF16064"/>
    </source>
</evidence>
<dbReference type="PANTHER" id="PTHR34153">
    <property type="entry name" value="SI:CH211-262H13.3-RELATED-RELATED"/>
    <property type="match status" value="1"/>
</dbReference>
<dbReference type="EMBL" id="OU899037">
    <property type="protein sequence ID" value="CAH1736579.1"/>
    <property type="molecule type" value="Genomic_DNA"/>
</dbReference>
<feature type="domain" description="DUF4806" evidence="1">
    <location>
        <begin position="170"/>
        <end position="245"/>
    </location>
</feature>
<dbReference type="Pfam" id="PF16064">
    <property type="entry name" value="DUF4806"/>
    <property type="match status" value="1"/>
</dbReference>
<sequence length="286" mass="32373">MIRNYNNVPSSPNIFNSPVGKFLVEDDHDSPINHLMTSPSPKQDKSTIFMSQPNKLTPDTPVLKTLKTNNVKKKLCFSQPSNLSEGIHAQQIKNNVNNNSSTENNEIKNGDFQNLVLTLLSKIKYEISNLSSTLNIQQATINAFDTFLKSTGQTIASQISNQNSSITIDDIFPIKTEEELEIFEERIKSDKIFRNTATSKLSVLIGIKDIGDSTRRLMSKMIVDEVLCNYSLLGFKKKKNFSQLSTYRLLIDTIRLNPKFQNKLDKEIDVPLATWLSHAKFRLQSS</sequence>
<keyword evidence="3" id="KW-1185">Reference proteome</keyword>
<evidence type="ECO:0000313" key="3">
    <source>
        <dbReference type="Proteomes" id="UP001154329"/>
    </source>
</evidence>
<name>A0A9P0JBW2_APHGO</name>
<dbReference type="PANTHER" id="PTHR34153:SF2">
    <property type="entry name" value="SI:CH211-262H13.3-RELATED"/>
    <property type="match status" value="1"/>
</dbReference>
<accession>A0A9P0JBW2</accession>
<protein>
    <recommendedName>
        <fullName evidence="1">DUF4806 domain-containing protein</fullName>
    </recommendedName>
</protein>
<proteinExistence type="predicted"/>
<dbReference type="InterPro" id="IPR032071">
    <property type="entry name" value="DUF4806"/>
</dbReference>
<dbReference type="Proteomes" id="UP001154329">
    <property type="component" value="Chromosome 4"/>
</dbReference>
<gene>
    <name evidence="2" type="ORF">APHIGO_LOCUS10293</name>
</gene>
<reference evidence="2" key="2">
    <citation type="submission" date="2022-10" db="EMBL/GenBank/DDBJ databases">
        <authorList>
            <consortium name="ENA_rothamsted_submissions"/>
            <consortium name="culmorum"/>
            <person name="King R."/>
        </authorList>
    </citation>
    <scope>NUCLEOTIDE SEQUENCE</scope>
</reference>
<evidence type="ECO:0000313" key="2">
    <source>
        <dbReference type="EMBL" id="CAH1736579.1"/>
    </source>
</evidence>
<dbReference type="AlphaFoldDB" id="A0A9P0JBW2"/>